<keyword evidence="3" id="KW-1185">Reference proteome</keyword>
<dbReference type="Proteomes" id="UP001156882">
    <property type="component" value="Unassembled WGS sequence"/>
</dbReference>
<evidence type="ECO:0000259" key="1">
    <source>
        <dbReference type="Pfam" id="PF05050"/>
    </source>
</evidence>
<dbReference type="PANTHER" id="PTHR34203">
    <property type="entry name" value="METHYLTRANSFERASE, FKBM FAMILY PROTEIN"/>
    <property type="match status" value="1"/>
</dbReference>
<dbReference type="PANTHER" id="PTHR34203:SF15">
    <property type="entry name" value="SLL1173 PROTEIN"/>
    <property type="match status" value="1"/>
</dbReference>
<dbReference type="InterPro" id="IPR052514">
    <property type="entry name" value="SAM-dependent_MTase"/>
</dbReference>
<dbReference type="InterPro" id="IPR006342">
    <property type="entry name" value="FkbM_mtfrase"/>
</dbReference>
<feature type="domain" description="Methyltransferase FkbM" evidence="1">
    <location>
        <begin position="51"/>
        <end position="217"/>
    </location>
</feature>
<organism evidence="2 3">
    <name type="scientific">Labrys miyagiensis</name>
    <dbReference type="NCBI Taxonomy" id="346912"/>
    <lineage>
        <taxon>Bacteria</taxon>
        <taxon>Pseudomonadati</taxon>
        <taxon>Pseudomonadota</taxon>
        <taxon>Alphaproteobacteria</taxon>
        <taxon>Hyphomicrobiales</taxon>
        <taxon>Xanthobacteraceae</taxon>
        <taxon>Labrys</taxon>
    </lineage>
</organism>
<comment type="caution">
    <text evidence="2">The sequence shown here is derived from an EMBL/GenBank/DDBJ whole genome shotgun (WGS) entry which is preliminary data.</text>
</comment>
<evidence type="ECO:0000313" key="2">
    <source>
        <dbReference type="EMBL" id="GLS21808.1"/>
    </source>
</evidence>
<dbReference type="Gene3D" id="3.40.50.150">
    <property type="entry name" value="Vaccinia Virus protein VP39"/>
    <property type="match status" value="1"/>
</dbReference>
<evidence type="ECO:0000313" key="3">
    <source>
        <dbReference type="Proteomes" id="UP001156882"/>
    </source>
</evidence>
<protein>
    <recommendedName>
        <fullName evidence="1">Methyltransferase FkbM domain-containing protein</fullName>
    </recommendedName>
</protein>
<dbReference type="InterPro" id="IPR029063">
    <property type="entry name" value="SAM-dependent_MTases_sf"/>
</dbReference>
<dbReference type="Pfam" id="PF05050">
    <property type="entry name" value="Methyltransf_21"/>
    <property type="match status" value="1"/>
</dbReference>
<dbReference type="EMBL" id="BSPC01000054">
    <property type="protein sequence ID" value="GLS21808.1"/>
    <property type="molecule type" value="Genomic_DNA"/>
</dbReference>
<name>A0ABQ6CNA8_9HYPH</name>
<dbReference type="RefSeq" id="WP_284314806.1">
    <property type="nucleotide sequence ID" value="NZ_BSPC01000054.1"/>
</dbReference>
<dbReference type="SUPFAM" id="SSF53335">
    <property type="entry name" value="S-adenosyl-L-methionine-dependent methyltransferases"/>
    <property type="match status" value="1"/>
</dbReference>
<proteinExistence type="predicted"/>
<gene>
    <name evidence="2" type="ORF">GCM10007874_48250</name>
</gene>
<reference evidence="3" key="1">
    <citation type="journal article" date="2019" name="Int. J. Syst. Evol. Microbiol.">
        <title>The Global Catalogue of Microorganisms (GCM) 10K type strain sequencing project: providing services to taxonomists for standard genome sequencing and annotation.</title>
        <authorList>
            <consortium name="The Broad Institute Genomics Platform"/>
            <consortium name="The Broad Institute Genome Sequencing Center for Infectious Disease"/>
            <person name="Wu L."/>
            <person name="Ma J."/>
        </authorList>
    </citation>
    <scope>NUCLEOTIDE SEQUENCE [LARGE SCALE GENOMIC DNA]</scope>
    <source>
        <strain evidence="3">NBRC 101365</strain>
    </source>
</reference>
<sequence length="279" mass="31658">MKTYLRECRWGMFMLLRGDMISQYVDMYGEWVETEVELFRTLLPDDGVCIEVGSNIGMHAVPLSRFCENGRIYCYEPQRPIFHILCGNMALNNRLNAVVRNLAVGENPGRVSIQTGDYEEAWNYGSFSIDAGFSTEGAFKGGVRSDTIDVVSLDDDPELADLARLDLIKIDAEGFEPQVLRGGRRLIGRHQPYLFVEANKAEVVEDILAELRSQGYSAYWFLALRFRTDNFNRSNFSVPGWDSNMVFCPPGRPSFDGKLMPVRDFDDLNQGVPIFSRFG</sequence>
<accession>A0ABQ6CNA8</accession>
<dbReference type="NCBIfam" id="TIGR01444">
    <property type="entry name" value="fkbM_fam"/>
    <property type="match status" value="1"/>
</dbReference>